<accession>A0AA39QVZ8</accession>
<evidence type="ECO:0000313" key="11">
    <source>
        <dbReference type="Proteomes" id="UP001166286"/>
    </source>
</evidence>
<dbReference type="Gene3D" id="1.20.120.1130">
    <property type="match status" value="1"/>
</dbReference>
<reference evidence="10" key="1">
    <citation type="submission" date="2023-03" db="EMBL/GenBank/DDBJ databases">
        <title>Complete genome of Cladonia borealis.</title>
        <authorList>
            <person name="Park H."/>
        </authorList>
    </citation>
    <scope>NUCLEOTIDE SEQUENCE</scope>
    <source>
        <strain evidence="10">ANT050790</strain>
    </source>
</reference>
<proteinExistence type="inferred from homology"/>
<dbReference type="GO" id="GO:0000813">
    <property type="term" value="C:ESCRT I complex"/>
    <property type="evidence" value="ECO:0007669"/>
    <property type="project" value="UniProtKB-UniRule"/>
</dbReference>
<comment type="function">
    <text evidence="5">Component of the ESCRT-I complex (endosomal sorting complex required for transport I), a regulator of vesicular trafficking process.</text>
</comment>
<dbReference type="InterPro" id="IPR037206">
    <property type="entry name" value="VPS28_C_sf"/>
</dbReference>
<dbReference type="InterPro" id="IPR038358">
    <property type="entry name" value="VPS28_N_sf"/>
</dbReference>
<dbReference type="FunFam" id="1.20.1440.200:FF:000003">
    <property type="entry name" value="Vacuolar protein sorting-associated protein 28"/>
    <property type="match status" value="1"/>
</dbReference>
<evidence type="ECO:0000256" key="5">
    <source>
        <dbReference type="PIRNR" id="PIRNR017535"/>
    </source>
</evidence>
<sequence>MLASPRQPSYAPTPYSFTPTLSLSATINLDQEVKLSETAGERDLYDSLAEIYSIIITLDGLEKAYIKDSIPEAEYTEICSRLLKQYKSNLNDETVAREFVDLETFKREWGIECPRATERLRVNLPATIADPSNSHPSTSTPQASFAGTAPSQPSASGSQILLATENFITFLDALKLNMLSKDALHPLLAELIQSVNAVTDRDFEGRAKIISWLIRLNGMRAQEELGEGEARELSFDMEGAYQGFKRTLN</sequence>
<dbReference type="InterPro" id="IPR037202">
    <property type="entry name" value="ESCRT_assembly_dom"/>
</dbReference>
<evidence type="ECO:0000259" key="8">
    <source>
        <dbReference type="PROSITE" id="PS51310"/>
    </source>
</evidence>
<dbReference type="PROSITE" id="PS51310">
    <property type="entry name" value="VPS28_C"/>
    <property type="match status" value="1"/>
</dbReference>
<dbReference type="FunFam" id="1.20.120.1130:FF:000001">
    <property type="entry name" value="Vacuolar protein sorting-associated protein 28 homolog"/>
    <property type="match status" value="1"/>
</dbReference>
<dbReference type="Proteomes" id="UP001166286">
    <property type="component" value="Unassembled WGS sequence"/>
</dbReference>
<feature type="region of interest" description="Disordered" evidence="7">
    <location>
        <begin position="127"/>
        <end position="152"/>
    </location>
</feature>
<comment type="subcellular location">
    <subcellularLocation>
        <location evidence="1">Late endosome membrane</location>
        <topology evidence="1">Peripheral membrane protein</topology>
    </subcellularLocation>
</comment>
<dbReference type="SUPFAM" id="SSF140111">
    <property type="entry name" value="Endosomal sorting complex assembly domain"/>
    <property type="match status" value="1"/>
</dbReference>
<keyword evidence="3 5" id="KW-0967">Endosome</keyword>
<dbReference type="InterPro" id="IPR017898">
    <property type="entry name" value="VPS28_N"/>
</dbReference>
<evidence type="ECO:0000256" key="6">
    <source>
        <dbReference type="PROSITE-ProRule" id="PRU00642"/>
    </source>
</evidence>
<dbReference type="GO" id="GO:0043328">
    <property type="term" value="P:protein transport to vacuole involved in ubiquitin-dependent protein catabolic process via the multivesicular body sorting pathway"/>
    <property type="evidence" value="ECO:0007669"/>
    <property type="project" value="TreeGrafter"/>
</dbReference>
<evidence type="ECO:0000313" key="10">
    <source>
        <dbReference type="EMBL" id="KAK0508939.1"/>
    </source>
</evidence>
<name>A0AA39QVZ8_9LECA</name>
<evidence type="ECO:0000256" key="2">
    <source>
        <dbReference type="ARBA" id="ARBA00022448"/>
    </source>
</evidence>
<dbReference type="PIRSF" id="PIRSF017535">
    <property type="entry name" value="VPS28"/>
    <property type="match status" value="1"/>
</dbReference>
<dbReference type="InterPro" id="IPR007143">
    <property type="entry name" value="Vps28"/>
</dbReference>
<evidence type="ECO:0000259" key="9">
    <source>
        <dbReference type="PROSITE" id="PS51313"/>
    </source>
</evidence>
<comment type="similarity">
    <text evidence="5 6">Belongs to the VPS28 family.</text>
</comment>
<keyword evidence="11" id="KW-1185">Reference proteome</keyword>
<gene>
    <name evidence="10" type="ORF">JMJ35_008310</name>
</gene>
<dbReference type="Pfam" id="PF03997">
    <property type="entry name" value="VPS28"/>
    <property type="match status" value="1"/>
</dbReference>
<comment type="caution">
    <text evidence="10">The sequence shown here is derived from an EMBL/GenBank/DDBJ whole genome shotgun (WGS) entry which is preliminary data.</text>
</comment>
<dbReference type="PANTHER" id="PTHR12937:SF0">
    <property type="entry name" value="VACUOLAR PROTEIN SORTING-ASSOCIATED PROTEIN 28 HOMOLOG"/>
    <property type="match status" value="1"/>
</dbReference>
<dbReference type="GO" id="GO:0044877">
    <property type="term" value="F:protein-containing complex binding"/>
    <property type="evidence" value="ECO:0007669"/>
    <property type="project" value="TreeGrafter"/>
</dbReference>
<dbReference type="GO" id="GO:0031902">
    <property type="term" value="C:late endosome membrane"/>
    <property type="evidence" value="ECO:0007669"/>
    <property type="project" value="UniProtKB-SubCell"/>
</dbReference>
<dbReference type="InterPro" id="IPR017899">
    <property type="entry name" value="VPS28_C"/>
</dbReference>
<evidence type="ECO:0000256" key="4">
    <source>
        <dbReference type="ARBA" id="ARBA00022927"/>
    </source>
</evidence>
<keyword evidence="2 5" id="KW-0813">Transport</keyword>
<evidence type="ECO:0000256" key="7">
    <source>
        <dbReference type="SAM" id="MobiDB-lite"/>
    </source>
</evidence>
<dbReference type="PANTHER" id="PTHR12937">
    <property type="entry name" value="VACUOLAR PROTEIN SORTING 28, ISOFORM 2 VPS28"/>
    <property type="match status" value="1"/>
</dbReference>
<dbReference type="EMBL" id="JAFEKC020000019">
    <property type="protein sequence ID" value="KAK0508939.1"/>
    <property type="molecule type" value="Genomic_DNA"/>
</dbReference>
<dbReference type="PROSITE" id="PS51313">
    <property type="entry name" value="VPS28_N"/>
    <property type="match status" value="1"/>
</dbReference>
<protein>
    <recommendedName>
        <fullName evidence="5">Vacuolar protein sorting-associated protein 28</fullName>
    </recommendedName>
    <alternativeName>
        <fullName evidence="5">ESCRT-I complex subunit VPS28</fullName>
    </alternativeName>
</protein>
<evidence type="ECO:0000256" key="3">
    <source>
        <dbReference type="ARBA" id="ARBA00022753"/>
    </source>
</evidence>
<organism evidence="10 11">
    <name type="scientific">Cladonia borealis</name>
    <dbReference type="NCBI Taxonomy" id="184061"/>
    <lineage>
        <taxon>Eukaryota</taxon>
        <taxon>Fungi</taxon>
        <taxon>Dikarya</taxon>
        <taxon>Ascomycota</taxon>
        <taxon>Pezizomycotina</taxon>
        <taxon>Lecanoromycetes</taxon>
        <taxon>OSLEUM clade</taxon>
        <taxon>Lecanoromycetidae</taxon>
        <taxon>Lecanorales</taxon>
        <taxon>Lecanorineae</taxon>
        <taxon>Cladoniaceae</taxon>
        <taxon>Cladonia</taxon>
    </lineage>
</organism>
<feature type="domain" description="VPS28 N-terminal" evidence="9">
    <location>
        <begin position="22"/>
        <end position="130"/>
    </location>
</feature>
<dbReference type="AlphaFoldDB" id="A0AA39QVZ8"/>
<keyword evidence="4 5" id="KW-0653">Protein transport</keyword>
<feature type="compositionally biased region" description="Polar residues" evidence="7">
    <location>
        <begin position="130"/>
        <end position="152"/>
    </location>
</feature>
<feature type="domain" description="VPS28 C-terminal" evidence="8">
    <location>
        <begin position="155"/>
        <end position="249"/>
    </location>
</feature>
<dbReference type="Gene3D" id="1.20.1440.200">
    <property type="match status" value="1"/>
</dbReference>
<dbReference type="SUPFAM" id="SSF140427">
    <property type="entry name" value="VPS28 C-terminal domain-like"/>
    <property type="match status" value="1"/>
</dbReference>
<evidence type="ECO:0000256" key="1">
    <source>
        <dbReference type="ARBA" id="ARBA00004633"/>
    </source>
</evidence>